<feature type="compositionally biased region" description="Low complexity" evidence="4">
    <location>
        <begin position="339"/>
        <end position="349"/>
    </location>
</feature>
<organism evidence="6 7">
    <name type="scientific">Strongylocentrotus purpuratus</name>
    <name type="common">Purple sea urchin</name>
    <dbReference type="NCBI Taxonomy" id="7668"/>
    <lineage>
        <taxon>Eukaryota</taxon>
        <taxon>Metazoa</taxon>
        <taxon>Echinodermata</taxon>
        <taxon>Eleutherozoa</taxon>
        <taxon>Echinozoa</taxon>
        <taxon>Echinoidea</taxon>
        <taxon>Euechinoidea</taxon>
        <taxon>Echinacea</taxon>
        <taxon>Camarodonta</taxon>
        <taxon>Echinidea</taxon>
        <taxon>Strongylocentrotidae</taxon>
        <taxon>Strongylocentrotus</taxon>
    </lineage>
</organism>
<dbReference type="Gene3D" id="2.170.270.10">
    <property type="entry name" value="SET domain"/>
    <property type="match status" value="1"/>
</dbReference>
<dbReference type="SUPFAM" id="SSF57667">
    <property type="entry name" value="beta-beta-alpha zinc fingers"/>
    <property type="match status" value="2"/>
</dbReference>
<accession>A0A7M7HQL6</accession>
<dbReference type="CTD" id="59336"/>
<dbReference type="Proteomes" id="UP000007110">
    <property type="component" value="Unassembled WGS sequence"/>
</dbReference>
<dbReference type="PANTHER" id="PTHR16515">
    <property type="entry name" value="PR DOMAIN ZINC FINGER PROTEIN"/>
    <property type="match status" value="1"/>
</dbReference>
<dbReference type="InterPro" id="IPR036236">
    <property type="entry name" value="Znf_C2H2_sf"/>
</dbReference>
<evidence type="ECO:0000256" key="2">
    <source>
        <dbReference type="ARBA" id="ARBA00023163"/>
    </source>
</evidence>
<keyword evidence="1" id="KW-0805">Transcription regulation</keyword>
<evidence type="ECO:0000256" key="3">
    <source>
        <dbReference type="PROSITE-ProRule" id="PRU00042"/>
    </source>
</evidence>
<dbReference type="InterPro" id="IPR013087">
    <property type="entry name" value="Znf_C2H2_type"/>
</dbReference>
<dbReference type="Pfam" id="PF12874">
    <property type="entry name" value="zf-met"/>
    <property type="match status" value="1"/>
</dbReference>
<dbReference type="OMA" id="ARNDHEQ"/>
<keyword evidence="2" id="KW-0804">Transcription</keyword>
<dbReference type="EnsemblMetazoa" id="XM_011685099">
    <property type="protein sequence ID" value="XP_011683401"/>
    <property type="gene ID" value="LOC100891592"/>
</dbReference>
<dbReference type="SMART" id="SM00355">
    <property type="entry name" value="ZnF_C2H2"/>
    <property type="match status" value="4"/>
</dbReference>
<dbReference type="KEGG" id="spu:100891592"/>
<evidence type="ECO:0000256" key="4">
    <source>
        <dbReference type="SAM" id="MobiDB-lite"/>
    </source>
</evidence>
<dbReference type="InterPro" id="IPR050331">
    <property type="entry name" value="Zinc_finger"/>
</dbReference>
<dbReference type="InterPro" id="IPR046341">
    <property type="entry name" value="SET_dom_sf"/>
</dbReference>
<dbReference type="GO" id="GO:0008270">
    <property type="term" value="F:zinc ion binding"/>
    <property type="evidence" value="ECO:0007669"/>
    <property type="project" value="UniProtKB-KW"/>
</dbReference>
<protein>
    <recommendedName>
        <fullName evidence="5">C2H2-type domain-containing protein</fullName>
    </recommendedName>
</protein>
<feature type="domain" description="C2H2-type" evidence="5">
    <location>
        <begin position="177"/>
        <end position="205"/>
    </location>
</feature>
<name>A0A7M7HQL6_STRPU</name>
<dbReference type="PROSITE" id="PS00028">
    <property type="entry name" value="ZINC_FINGER_C2H2_1"/>
    <property type="match status" value="3"/>
</dbReference>
<feature type="domain" description="C2H2-type" evidence="5">
    <location>
        <begin position="544"/>
        <end position="572"/>
    </location>
</feature>
<feature type="region of interest" description="Disordered" evidence="4">
    <location>
        <begin position="563"/>
        <end position="632"/>
    </location>
</feature>
<feature type="domain" description="C2H2-type" evidence="5">
    <location>
        <begin position="515"/>
        <end position="542"/>
    </location>
</feature>
<dbReference type="PROSITE" id="PS50157">
    <property type="entry name" value="ZINC_FINGER_C2H2_2"/>
    <property type="match status" value="4"/>
</dbReference>
<feature type="region of interest" description="Disordered" evidence="4">
    <location>
        <begin position="337"/>
        <end position="359"/>
    </location>
</feature>
<dbReference type="FunFam" id="3.30.160.60:FF:000616">
    <property type="entry name" value="PR domain zinc finger protein 13"/>
    <property type="match status" value="1"/>
</dbReference>
<feature type="compositionally biased region" description="Low complexity" evidence="4">
    <location>
        <begin position="235"/>
        <end position="253"/>
    </location>
</feature>
<dbReference type="Gene3D" id="3.30.160.60">
    <property type="entry name" value="Classic Zinc Finger"/>
    <property type="match status" value="3"/>
</dbReference>
<dbReference type="FunCoup" id="A0A7M7HQL6">
    <property type="interactions" value="171"/>
</dbReference>
<dbReference type="GO" id="GO:0005634">
    <property type="term" value="C:nucleus"/>
    <property type="evidence" value="ECO:0000318"/>
    <property type="project" value="GO_Central"/>
</dbReference>
<feature type="region of interest" description="Disordered" evidence="4">
    <location>
        <begin position="235"/>
        <end position="323"/>
    </location>
</feature>
<dbReference type="GeneID" id="100891592"/>
<dbReference type="GO" id="GO:0010468">
    <property type="term" value="P:regulation of gene expression"/>
    <property type="evidence" value="ECO:0000318"/>
    <property type="project" value="GO_Central"/>
</dbReference>
<feature type="compositionally biased region" description="Polar residues" evidence="4">
    <location>
        <begin position="300"/>
        <end position="323"/>
    </location>
</feature>
<feature type="compositionally biased region" description="Basic and acidic residues" evidence="4">
    <location>
        <begin position="563"/>
        <end position="579"/>
    </location>
</feature>
<evidence type="ECO:0000313" key="6">
    <source>
        <dbReference type="EnsemblMetazoa" id="XP_011683401"/>
    </source>
</evidence>
<proteinExistence type="predicted"/>
<reference evidence="6" key="2">
    <citation type="submission" date="2021-01" db="UniProtKB">
        <authorList>
            <consortium name="EnsemblMetazoa"/>
        </authorList>
    </citation>
    <scope>IDENTIFICATION</scope>
</reference>
<reference evidence="7" key="1">
    <citation type="submission" date="2015-02" db="EMBL/GenBank/DDBJ databases">
        <title>Genome sequencing for Strongylocentrotus purpuratus.</title>
        <authorList>
            <person name="Murali S."/>
            <person name="Liu Y."/>
            <person name="Vee V."/>
            <person name="English A."/>
            <person name="Wang M."/>
            <person name="Skinner E."/>
            <person name="Han Y."/>
            <person name="Muzny D.M."/>
            <person name="Worley K.C."/>
            <person name="Gibbs R.A."/>
        </authorList>
    </citation>
    <scope>NUCLEOTIDE SEQUENCE</scope>
</reference>
<dbReference type="InParanoid" id="A0A7M7HQL6"/>
<dbReference type="InterPro" id="IPR001214">
    <property type="entry name" value="SET_dom"/>
</dbReference>
<evidence type="ECO:0000259" key="5">
    <source>
        <dbReference type="PROSITE" id="PS50157"/>
    </source>
</evidence>
<keyword evidence="3" id="KW-0862">Zinc</keyword>
<keyword evidence="7" id="KW-1185">Reference proteome</keyword>
<sequence>MSLLVHLHSTMQGEMLSTPGHRVTTNPTTGRHVVGFRPSLDSAPHHHQPASSRVWTSSEIPADIVLGPYDDSVLSFGDRITEDSSNPTMIEVKVSFGRVVSARESDSSSWAWHIAGARNDHEQNLSAERASDGMIVFKTTRRVLKGEELKVWLSSDLAKHMGVPAHVGTFQAEDRSFVCPVCSTKFRYPNTLKSHLRSCGTSAKRTSILRPDVRPDHLEDSTRFGSAFRRVTPRSITSSSSFTTTSTLSDSVTNGSRRPEVLPTEGTDGSSTLVTKNRNTSHKSNSPRTSPKVGFRAFRKTSSPSSTRMLDINMSSSDTSRKGSNVLFSVDKMLNHTESQSTSSQVSNSPTGLDKNANPFDPLAFRSQLSIPTGIGQYRPIDPYLPIRCFQPVIPTIARYGGILPPAHHRSLYNSAAHPFFPYKVPIPTPLKFVHPTHPIPSPNDIDIPKFAGLDRNHLAGASSSFQVGETQYSYLQDSTRKNKRGHLCIYCGKLYSRKYGLKIHLRTHTGYKPLKCKVCLRPFGDPSNLNKHIRLHAEGDTPYRCEYCGKVLVRRRDLDRHIRSRHPDEAKKREKESEEPGDDVNNQTTPVPDENDEDQDADMTSSNSPDAIKPPNFEDIVNPCIDVQNRS</sequence>
<evidence type="ECO:0000313" key="7">
    <source>
        <dbReference type="Proteomes" id="UP000007110"/>
    </source>
</evidence>
<dbReference type="AlphaFoldDB" id="A0A7M7HQL6"/>
<keyword evidence="3" id="KW-0479">Metal-binding</keyword>
<dbReference type="Pfam" id="PF21549">
    <property type="entry name" value="PRDM2_PR"/>
    <property type="match status" value="1"/>
</dbReference>
<feature type="compositionally biased region" description="Polar residues" evidence="4">
    <location>
        <begin position="267"/>
        <end position="289"/>
    </location>
</feature>
<dbReference type="PANTHER" id="PTHR16515:SF21">
    <property type="entry name" value="PR DOMAIN ZINC FINGER PROTEIN 13"/>
    <property type="match status" value="1"/>
</dbReference>
<dbReference type="RefSeq" id="XP_011683401.2">
    <property type="nucleotide sequence ID" value="XM_011685099.2"/>
</dbReference>
<dbReference type="OrthoDB" id="9998363at2759"/>
<keyword evidence="3" id="KW-0863">Zinc-finger</keyword>
<feature type="domain" description="C2H2-type" evidence="5">
    <location>
        <begin position="487"/>
        <end position="514"/>
    </location>
</feature>
<dbReference type="Pfam" id="PF00096">
    <property type="entry name" value="zf-C2H2"/>
    <property type="match status" value="2"/>
</dbReference>
<evidence type="ECO:0000256" key="1">
    <source>
        <dbReference type="ARBA" id="ARBA00023015"/>
    </source>
</evidence>